<dbReference type="CDD" id="cd05251">
    <property type="entry name" value="NmrA_like_SDR_a"/>
    <property type="match status" value="1"/>
</dbReference>
<comment type="similarity">
    <text evidence="1">Belongs to the NmrA-type oxidoreductase family.</text>
</comment>
<organism evidence="4 5">
    <name type="scientific">Trichoderma arundinaceum</name>
    <dbReference type="NCBI Taxonomy" id="490622"/>
    <lineage>
        <taxon>Eukaryota</taxon>
        <taxon>Fungi</taxon>
        <taxon>Dikarya</taxon>
        <taxon>Ascomycota</taxon>
        <taxon>Pezizomycotina</taxon>
        <taxon>Sordariomycetes</taxon>
        <taxon>Hypocreomycetidae</taxon>
        <taxon>Hypocreales</taxon>
        <taxon>Hypocreaceae</taxon>
        <taxon>Trichoderma</taxon>
    </lineage>
</organism>
<evidence type="ECO:0000256" key="1">
    <source>
        <dbReference type="ARBA" id="ARBA00006328"/>
    </source>
</evidence>
<dbReference type="InterPro" id="IPR036291">
    <property type="entry name" value="NAD(P)-bd_dom_sf"/>
</dbReference>
<evidence type="ECO:0000313" key="4">
    <source>
        <dbReference type="EMBL" id="RFU80657.1"/>
    </source>
</evidence>
<sequence>MSQKLLSVVGATGIQGGSVVRAILKAGGYRVRAITRDPESDGSKKLAALGVEVVQADLNDAASLEKAFAGSHVIFAVTNFFDRFGQLDVEEILKTELQQGINLANAAAATPTLEHYIWSTLPNSRKLSNGQHIVPHFDAKNKVDDYIKSNQTLFNKTTFFWVTFYATNFRFPMYTPFRVSTAGPNKYVQLQGTSSSIPMKSMGDAGINVGLFFNAIISQPEKTRGKFVLAHVEDLTAGEFLASWSKGQGKQAQFIHVDKQTYYGLWPMWAEEMDKMHMFWEATQDKSWGGEPDILTKDDLDISGLVSTAVAFAEMKDWE</sequence>
<gene>
    <name evidence="4" type="ORF">TARUN_1542</name>
</gene>
<protein>
    <submittedName>
        <fullName evidence="4">Nitrogen metabolic regulation nmr</fullName>
    </submittedName>
</protein>
<reference evidence="4 5" key="1">
    <citation type="journal article" date="2018" name="PLoS Pathog.">
        <title>Evolution of structural diversity of trichothecenes, a family of toxins produced by plant pathogenic and entomopathogenic fungi.</title>
        <authorList>
            <person name="Proctor R.H."/>
            <person name="McCormick S.P."/>
            <person name="Kim H.S."/>
            <person name="Cardoza R.E."/>
            <person name="Stanley A.M."/>
            <person name="Lindo L."/>
            <person name="Kelly A."/>
            <person name="Brown D.W."/>
            <person name="Lee T."/>
            <person name="Vaughan M.M."/>
            <person name="Alexander N.J."/>
            <person name="Busman M."/>
            <person name="Gutierrez S."/>
        </authorList>
    </citation>
    <scope>NUCLEOTIDE SEQUENCE [LARGE SCALE GENOMIC DNA]</scope>
    <source>
        <strain evidence="4 5">IBT 40837</strain>
    </source>
</reference>
<dbReference type="AlphaFoldDB" id="A0A395NXY8"/>
<dbReference type="OrthoDB" id="300709at2759"/>
<dbReference type="Gene3D" id="3.90.25.10">
    <property type="entry name" value="UDP-galactose 4-epimerase, domain 1"/>
    <property type="match status" value="1"/>
</dbReference>
<accession>A0A395NXY8</accession>
<evidence type="ECO:0000256" key="2">
    <source>
        <dbReference type="ARBA" id="ARBA00022857"/>
    </source>
</evidence>
<dbReference type="SUPFAM" id="SSF51735">
    <property type="entry name" value="NAD(P)-binding Rossmann-fold domains"/>
    <property type="match status" value="1"/>
</dbReference>
<evidence type="ECO:0000313" key="5">
    <source>
        <dbReference type="Proteomes" id="UP000266272"/>
    </source>
</evidence>
<dbReference type="PANTHER" id="PTHR42748:SF28">
    <property type="entry name" value="NMRA-LIKE DOMAIN-CONTAINING PROTEIN"/>
    <property type="match status" value="1"/>
</dbReference>
<feature type="domain" description="NmrA-like" evidence="3">
    <location>
        <begin position="3"/>
        <end position="282"/>
    </location>
</feature>
<keyword evidence="5" id="KW-1185">Reference proteome</keyword>
<name>A0A395NXY8_TRIAR</name>
<dbReference type="GO" id="GO:0005634">
    <property type="term" value="C:nucleus"/>
    <property type="evidence" value="ECO:0007669"/>
    <property type="project" value="TreeGrafter"/>
</dbReference>
<dbReference type="Gene3D" id="3.40.50.720">
    <property type="entry name" value="NAD(P)-binding Rossmann-like Domain"/>
    <property type="match status" value="1"/>
</dbReference>
<dbReference type="Pfam" id="PF05368">
    <property type="entry name" value="NmrA"/>
    <property type="match status" value="1"/>
</dbReference>
<keyword evidence="2" id="KW-0521">NADP</keyword>
<dbReference type="InterPro" id="IPR008030">
    <property type="entry name" value="NmrA-like"/>
</dbReference>
<dbReference type="STRING" id="490622.A0A395NXY8"/>
<dbReference type="PANTHER" id="PTHR42748">
    <property type="entry name" value="NITROGEN METABOLITE REPRESSION PROTEIN NMRA FAMILY MEMBER"/>
    <property type="match status" value="1"/>
</dbReference>
<dbReference type="Proteomes" id="UP000266272">
    <property type="component" value="Unassembled WGS sequence"/>
</dbReference>
<evidence type="ECO:0000259" key="3">
    <source>
        <dbReference type="Pfam" id="PF05368"/>
    </source>
</evidence>
<proteinExistence type="inferred from homology"/>
<dbReference type="InterPro" id="IPR051164">
    <property type="entry name" value="NmrA-like_oxidored"/>
</dbReference>
<comment type="caution">
    <text evidence="4">The sequence shown here is derived from an EMBL/GenBank/DDBJ whole genome shotgun (WGS) entry which is preliminary data.</text>
</comment>
<dbReference type="EMBL" id="PXOA01000101">
    <property type="protein sequence ID" value="RFU80657.1"/>
    <property type="molecule type" value="Genomic_DNA"/>
</dbReference>